<dbReference type="InterPro" id="IPR003593">
    <property type="entry name" value="AAA+_ATPase"/>
</dbReference>
<dbReference type="SMART" id="SM00382">
    <property type="entry name" value="AAA"/>
    <property type="match status" value="1"/>
</dbReference>
<comment type="similarity">
    <text evidence="1">Belongs to the IS21/IS1162 putative ATP-binding protein family.</text>
</comment>
<proteinExistence type="inferred from homology"/>
<dbReference type="CDD" id="cd00009">
    <property type="entry name" value="AAA"/>
    <property type="match status" value="1"/>
</dbReference>
<dbReference type="PRINTS" id="PR00051">
    <property type="entry name" value="DNAA"/>
</dbReference>
<accession>A0A6J6GRM8</accession>
<dbReference type="InterPro" id="IPR047661">
    <property type="entry name" value="IstB"/>
</dbReference>
<keyword evidence="3" id="KW-0067">ATP-binding</keyword>
<name>A0A6J6GRM8_9ZZZZ</name>
<feature type="domain" description="AAA+ ATPase" evidence="4">
    <location>
        <begin position="103"/>
        <end position="236"/>
    </location>
</feature>
<evidence type="ECO:0000256" key="3">
    <source>
        <dbReference type="ARBA" id="ARBA00022840"/>
    </source>
</evidence>
<dbReference type="GO" id="GO:0005524">
    <property type="term" value="F:ATP binding"/>
    <property type="evidence" value="ECO:0007669"/>
    <property type="project" value="UniProtKB-KW"/>
</dbReference>
<keyword evidence="2" id="KW-0547">Nucleotide-binding</keyword>
<dbReference type="SUPFAM" id="SSF52540">
    <property type="entry name" value="P-loop containing nucleoside triphosphate hydrolases"/>
    <property type="match status" value="1"/>
</dbReference>
<dbReference type="PANTHER" id="PTHR30050:SF4">
    <property type="entry name" value="ATP-BINDING PROTEIN RV3427C IN INSERTION SEQUENCE-RELATED"/>
    <property type="match status" value="1"/>
</dbReference>
<evidence type="ECO:0000313" key="5">
    <source>
        <dbReference type="EMBL" id="CAB4604032.1"/>
    </source>
</evidence>
<reference evidence="5" key="1">
    <citation type="submission" date="2020-05" db="EMBL/GenBank/DDBJ databases">
        <authorList>
            <person name="Chiriac C."/>
            <person name="Salcher M."/>
            <person name="Ghai R."/>
            <person name="Kavagutti S V."/>
        </authorList>
    </citation>
    <scope>NUCLEOTIDE SEQUENCE</scope>
</reference>
<dbReference type="AlphaFoldDB" id="A0A6J6GRM8"/>
<dbReference type="InterPro" id="IPR002611">
    <property type="entry name" value="IstB_ATP-bd"/>
</dbReference>
<dbReference type="InterPro" id="IPR028350">
    <property type="entry name" value="DNAC/IstB-like"/>
</dbReference>
<gene>
    <name evidence="5" type="ORF">UFOPK1493_04531</name>
</gene>
<dbReference type="PIRSF" id="PIRSF003073">
    <property type="entry name" value="DNAC_TnpB_IstB"/>
    <property type="match status" value="1"/>
</dbReference>
<sequence length="255" mass="28309">MNTDTAAIAAIDAATRELQLPQIRADAQRLADTAQREHVTYLAFLAEILGLELDARSERRKQRRVHEAHFPRIKRLDTFDLDAAPTINPATIATLAAGSYLDAGDPVVLLGDSGTGKTHLLIALGIAACEQGRRVRYVTAAQLVNELVEAADERKLSRLVTRYGRLDLLCLDELGYVQLDTRGAELLFQIITEREEKNSIAVASNLPFSEWGNIIGDPRLVAAIIDRVTFNAHIIETGTDSYRLRSTRTNRRRKP</sequence>
<dbReference type="Pfam" id="PF01695">
    <property type="entry name" value="IstB_IS21"/>
    <property type="match status" value="1"/>
</dbReference>
<dbReference type="PANTHER" id="PTHR30050">
    <property type="entry name" value="CHROMOSOMAL REPLICATION INITIATOR PROTEIN DNAA"/>
    <property type="match status" value="1"/>
</dbReference>
<dbReference type="InterPro" id="IPR020591">
    <property type="entry name" value="Chromosome_initiator_DnaA-like"/>
</dbReference>
<dbReference type="GO" id="GO:0006260">
    <property type="term" value="P:DNA replication"/>
    <property type="evidence" value="ECO:0007669"/>
    <property type="project" value="TreeGrafter"/>
</dbReference>
<protein>
    <submittedName>
        <fullName evidence="5">Unannotated protein</fullName>
    </submittedName>
</protein>
<dbReference type="Gene3D" id="3.40.50.300">
    <property type="entry name" value="P-loop containing nucleotide triphosphate hydrolases"/>
    <property type="match status" value="1"/>
</dbReference>
<evidence type="ECO:0000256" key="1">
    <source>
        <dbReference type="ARBA" id="ARBA00008059"/>
    </source>
</evidence>
<dbReference type="EMBL" id="CAEZSR010000376">
    <property type="protein sequence ID" value="CAB4604032.1"/>
    <property type="molecule type" value="Genomic_DNA"/>
</dbReference>
<evidence type="ECO:0000256" key="2">
    <source>
        <dbReference type="ARBA" id="ARBA00022741"/>
    </source>
</evidence>
<dbReference type="NCBIfam" id="NF038214">
    <property type="entry name" value="IS21_help_AAA"/>
    <property type="match status" value="1"/>
</dbReference>
<organism evidence="5">
    <name type="scientific">freshwater metagenome</name>
    <dbReference type="NCBI Taxonomy" id="449393"/>
    <lineage>
        <taxon>unclassified sequences</taxon>
        <taxon>metagenomes</taxon>
        <taxon>ecological metagenomes</taxon>
    </lineage>
</organism>
<dbReference type="InterPro" id="IPR027417">
    <property type="entry name" value="P-loop_NTPase"/>
</dbReference>
<evidence type="ECO:0000259" key="4">
    <source>
        <dbReference type="SMART" id="SM00382"/>
    </source>
</evidence>